<dbReference type="Gene3D" id="3.40.50.980">
    <property type="match status" value="2"/>
</dbReference>
<proteinExistence type="inferred from homology"/>
<dbReference type="Pfam" id="PF13193">
    <property type="entry name" value="AMP-binding_C"/>
    <property type="match status" value="1"/>
</dbReference>
<dbReference type="InterPro" id="IPR020845">
    <property type="entry name" value="AMP-binding_CS"/>
</dbReference>
<reference evidence="6" key="1">
    <citation type="submission" date="2015-07" db="EMBL/GenBank/DDBJ databases">
        <title>Complete Genome of Thermincola ferriacetica strain Z-0001T.</title>
        <authorList>
            <person name="Lusk B."/>
            <person name="Badalamenti J.P."/>
            <person name="Parameswaran P."/>
            <person name="Bond D.R."/>
            <person name="Torres C.I."/>
        </authorList>
    </citation>
    <scope>NUCLEOTIDE SEQUENCE [LARGE SCALE GENOMIC DNA]</scope>
    <source>
        <strain evidence="6">Z-0001</strain>
    </source>
</reference>
<comment type="caution">
    <text evidence="5">The sequence shown here is derived from an EMBL/GenBank/DDBJ whole genome shotgun (WGS) entry which is preliminary data.</text>
</comment>
<evidence type="ECO:0000256" key="1">
    <source>
        <dbReference type="ARBA" id="ARBA00006432"/>
    </source>
</evidence>
<dbReference type="GO" id="GO:0006631">
    <property type="term" value="P:fatty acid metabolic process"/>
    <property type="evidence" value="ECO:0007669"/>
    <property type="project" value="TreeGrafter"/>
</dbReference>
<protein>
    <submittedName>
        <fullName evidence="5">AMP-dependent synthetase and ligase</fullName>
    </submittedName>
</protein>
<dbReference type="PROSITE" id="PS00455">
    <property type="entry name" value="AMP_BINDING"/>
    <property type="match status" value="1"/>
</dbReference>
<evidence type="ECO:0000313" key="6">
    <source>
        <dbReference type="Proteomes" id="UP000037175"/>
    </source>
</evidence>
<dbReference type="FunFam" id="3.30.300.30:FF:000008">
    <property type="entry name" value="2,3-dihydroxybenzoate-AMP ligase"/>
    <property type="match status" value="1"/>
</dbReference>
<dbReference type="AlphaFoldDB" id="A0A0L6W372"/>
<dbReference type="Proteomes" id="UP000037175">
    <property type="component" value="Unassembled WGS sequence"/>
</dbReference>
<comment type="similarity">
    <text evidence="1">Belongs to the ATP-dependent AMP-binding enzyme family.</text>
</comment>
<evidence type="ECO:0000259" key="4">
    <source>
        <dbReference type="Pfam" id="PF13193"/>
    </source>
</evidence>
<dbReference type="NCBIfam" id="NF009233">
    <property type="entry name" value="PRK12583.1"/>
    <property type="match status" value="1"/>
</dbReference>
<gene>
    <name evidence="5" type="ORF">Tfer_1773</name>
</gene>
<evidence type="ECO:0000259" key="3">
    <source>
        <dbReference type="Pfam" id="PF00501"/>
    </source>
</evidence>
<feature type="domain" description="AMP-dependent synthetase/ligase" evidence="3">
    <location>
        <begin position="21"/>
        <end position="411"/>
    </location>
</feature>
<dbReference type="PATRIC" id="fig|281456.6.peg.1865"/>
<organism evidence="5 6">
    <name type="scientific">Thermincola ferriacetica</name>
    <dbReference type="NCBI Taxonomy" id="281456"/>
    <lineage>
        <taxon>Bacteria</taxon>
        <taxon>Bacillati</taxon>
        <taxon>Bacillota</taxon>
        <taxon>Clostridia</taxon>
        <taxon>Eubacteriales</taxon>
        <taxon>Thermincolaceae</taxon>
        <taxon>Thermincola</taxon>
    </lineage>
</organism>
<dbReference type="Pfam" id="PF00501">
    <property type="entry name" value="AMP-binding"/>
    <property type="match status" value="1"/>
</dbReference>
<dbReference type="InterPro" id="IPR000873">
    <property type="entry name" value="AMP-dep_synth/lig_dom"/>
</dbReference>
<evidence type="ECO:0000256" key="2">
    <source>
        <dbReference type="ARBA" id="ARBA00022598"/>
    </source>
</evidence>
<dbReference type="InterPro" id="IPR045851">
    <property type="entry name" value="AMP-bd_C_sf"/>
</dbReference>
<dbReference type="Gene3D" id="2.30.38.10">
    <property type="entry name" value="Luciferase, Domain 3"/>
    <property type="match status" value="1"/>
</dbReference>
<sequence length="562" mass="62946">MSGTDITKANEILNITVGDLLDKQAQTYPDNEALVYADRGLRYTYAQFNEVCRLAAKGFMKLGIKKGDHVAIWATNVPEWVISQFAVGKMGAVLVTVNTNYKVFELEYLLKQSDSTTLILIDGWRDSSYTGMITELCPELQECKPGELKSARLPLLKNVIYIGENCPPGMISWNEMMEMGKSVSDEELDARQRSLDPDDVINMQYTSGTTGFPKGVMLTHKNIVNNAIAVADCMNFSHKDRLCIPVPLFHCFGCVLGTMTCVVSGATMVPLVSYNPVQVLQTIEKERCTAVHGVPTMFIAELNLPNFDKYDLSSLRTGIMAGSPCPIETMKQVMERMGMKEVTITYGQTEASPAITMTRVDDPIELRVTTVGRSIPGVEVKIVNPETGEEVPRGVQGELCARGYNVMKGYYKMPEATHAAIDEDGWLHTGDLAVMDENGYCKITGRVKDMIIRGGENIYPREIEEFLYTHPKILDVQVVGVPDVKYGEEVMAWIRLREGVEMTEEEVREFCKGRIAQYKHPRYIKFVEEFPMTASGKIQKYKLREMAIEEYNLQDAANIETA</sequence>
<feature type="domain" description="AMP-binding enzyme C-terminal" evidence="4">
    <location>
        <begin position="462"/>
        <end position="537"/>
    </location>
</feature>
<keyword evidence="6" id="KW-1185">Reference proteome</keyword>
<dbReference type="GO" id="GO:0031956">
    <property type="term" value="F:medium-chain fatty acid-CoA ligase activity"/>
    <property type="evidence" value="ECO:0007669"/>
    <property type="project" value="TreeGrafter"/>
</dbReference>
<dbReference type="InterPro" id="IPR025110">
    <property type="entry name" value="AMP-bd_C"/>
</dbReference>
<dbReference type="SUPFAM" id="SSF56801">
    <property type="entry name" value="Acetyl-CoA synthetase-like"/>
    <property type="match status" value="1"/>
</dbReference>
<dbReference type="EMBL" id="LGTE01000011">
    <property type="protein sequence ID" value="KNZ69529.1"/>
    <property type="molecule type" value="Genomic_DNA"/>
</dbReference>
<name>A0A0L6W372_9FIRM</name>
<dbReference type="RefSeq" id="WP_200901023.1">
    <property type="nucleotide sequence ID" value="NZ_LGTE01000011.1"/>
</dbReference>
<dbReference type="CDD" id="cd05917">
    <property type="entry name" value="FACL_like_2"/>
    <property type="match status" value="1"/>
</dbReference>
<dbReference type="Gene3D" id="3.30.300.30">
    <property type="match status" value="1"/>
</dbReference>
<keyword evidence="2 5" id="KW-0436">Ligase</keyword>
<accession>A0A0L6W372</accession>
<evidence type="ECO:0000313" key="5">
    <source>
        <dbReference type="EMBL" id="KNZ69529.1"/>
    </source>
</evidence>
<dbReference type="PANTHER" id="PTHR43201:SF5">
    <property type="entry name" value="MEDIUM-CHAIN ACYL-COA LIGASE ACSF2, MITOCHONDRIAL"/>
    <property type="match status" value="1"/>
</dbReference>
<dbReference type="PANTHER" id="PTHR43201">
    <property type="entry name" value="ACYL-COA SYNTHETASE"/>
    <property type="match status" value="1"/>
</dbReference>
<dbReference type="FunFam" id="3.40.50.12780:FF:000003">
    <property type="entry name" value="Long-chain-fatty-acid--CoA ligase FadD"/>
    <property type="match status" value="1"/>
</dbReference>